<proteinExistence type="inferred from homology"/>
<dbReference type="InterPro" id="IPR038390">
    <property type="entry name" value="Metal_Tscrpt_repr_sf"/>
</dbReference>
<dbReference type="Pfam" id="PF02583">
    <property type="entry name" value="Trns_repr_metal"/>
    <property type="match status" value="1"/>
</dbReference>
<reference evidence="3" key="1">
    <citation type="journal article" date="2019" name="Microbiol. Immunol.">
        <title>Molecular and phenotypic characterization of Leptospira johnsonii sp. nov., Leptospira ellinghausenii sp. nov. and Leptospira ryugenii sp. nov. isolated from soil and water in Japan.</title>
        <authorList>
            <person name="Masuzawa T."/>
            <person name="Saito M."/>
            <person name="Nakao R."/>
            <person name="Nikaido Y."/>
            <person name="Matsumoto M."/>
            <person name="Ogawa M."/>
            <person name="Yokoyama M."/>
            <person name="Hidaka Y."/>
            <person name="Tomita J."/>
            <person name="Sakakibara K."/>
            <person name="Suzuki K."/>
            <person name="Yasuda S."/>
            <person name="Sato H."/>
            <person name="Yamaguchi M."/>
            <person name="Yoshida S.I."/>
            <person name="Koizumi N."/>
            <person name="Kawamura Y."/>
        </authorList>
    </citation>
    <scope>NUCLEOTIDE SEQUENCE [LARGE SCALE GENOMIC DNA]</scope>
    <source>
        <strain evidence="3">E18</strain>
    </source>
</reference>
<dbReference type="InterPro" id="IPR003735">
    <property type="entry name" value="Metal_Tscrpt_repr"/>
</dbReference>
<dbReference type="AlphaFoldDB" id="A0A2P2DDE7"/>
<evidence type="ECO:0000256" key="1">
    <source>
        <dbReference type="ARBA" id="ARBA00005260"/>
    </source>
</evidence>
<dbReference type="GO" id="GO:0046872">
    <property type="term" value="F:metal ion binding"/>
    <property type="evidence" value="ECO:0007669"/>
    <property type="project" value="InterPro"/>
</dbReference>
<dbReference type="PANTHER" id="PTHR33677:SF5">
    <property type="entry name" value="TRANSCRIPTIONAL REPRESSOR FRMR"/>
    <property type="match status" value="1"/>
</dbReference>
<comment type="caution">
    <text evidence="2">The sequence shown here is derived from an EMBL/GenBank/DDBJ whole genome shotgun (WGS) entry which is preliminary data.</text>
</comment>
<dbReference type="Proteomes" id="UP000245206">
    <property type="component" value="Unassembled WGS sequence"/>
</dbReference>
<comment type="similarity">
    <text evidence="1">Belongs to the FrmR/RcnR family.</text>
</comment>
<evidence type="ECO:0000313" key="3">
    <source>
        <dbReference type="Proteomes" id="UP000245206"/>
    </source>
</evidence>
<dbReference type="PANTHER" id="PTHR33677">
    <property type="entry name" value="TRANSCRIPTIONAL REPRESSOR FRMR-RELATED"/>
    <property type="match status" value="1"/>
</dbReference>
<accession>A0A2P2DDE7</accession>
<keyword evidence="3" id="KW-1185">Reference proteome</keyword>
<organism evidence="2 3">
    <name type="scientific">Leptospira ellinghausenii</name>
    <dbReference type="NCBI Taxonomy" id="1917822"/>
    <lineage>
        <taxon>Bacteria</taxon>
        <taxon>Pseudomonadati</taxon>
        <taxon>Spirochaetota</taxon>
        <taxon>Spirochaetia</taxon>
        <taxon>Leptospirales</taxon>
        <taxon>Leptospiraceae</taxon>
        <taxon>Leptospira</taxon>
    </lineage>
</organism>
<evidence type="ECO:0000313" key="2">
    <source>
        <dbReference type="EMBL" id="GBF42618.1"/>
    </source>
</evidence>
<protein>
    <submittedName>
        <fullName evidence="2">Metal-sensitive transcriptional repressor</fullName>
    </submittedName>
</protein>
<dbReference type="GO" id="GO:0045892">
    <property type="term" value="P:negative regulation of DNA-templated transcription"/>
    <property type="evidence" value="ECO:0007669"/>
    <property type="project" value="UniProtKB-ARBA"/>
</dbReference>
<gene>
    <name evidence="2" type="ORF">LPTSP2_19080</name>
</gene>
<sequence length="113" mass="12729">MGDFENGKGVIFLLETLIYPAGYVGMSLSENQTKLIHRINRIQGQLEAIKNTIVTEEQDCEKAILLLKAAHQAMKKFGEAYIHEYMDTCFKEKKSTQNIESDVKKAISAAFSL</sequence>
<dbReference type="EMBL" id="BFAZ01000009">
    <property type="protein sequence ID" value="GBF42618.1"/>
    <property type="molecule type" value="Genomic_DNA"/>
</dbReference>
<name>A0A2P2DDE7_9LEPT</name>
<dbReference type="GO" id="GO:0003677">
    <property type="term" value="F:DNA binding"/>
    <property type="evidence" value="ECO:0007669"/>
    <property type="project" value="InterPro"/>
</dbReference>
<dbReference type="Gene3D" id="1.20.58.1000">
    <property type="entry name" value="Metal-sensitive repressor, helix protomer"/>
    <property type="match status" value="1"/>
</dbReference>